<dbReference type="Pfam" id="PF01765">
    <property type="entry name" value="RRF"/>
    <property type="match status" value="1"/>
</dbReference>
<dbReference type="FunFam" id="3.30.1360.40:FF:000001">
    <property type="entry name" value="Ribosome-recycling factor"/>
    <property type="match status" value="1"/>
</dbReference>
<comment type="similarity">
    <text evidence="2 5">Belongs to the RRF family.</text>
</comment>
<name>A0A5D8QFM6_9THEO</name>
<evidence type="ECO:0000256" key="4">
    <source>
        <dbReference type="ARBA" id="ARBA00022917"/>
    </source>
</evidence>
<gene>
    <name evidence="5" type="primary">frr</name>
    <name evidence="7" type="ORF">FWJ32_00090</name>
</gene>
<dbReference type="FunFam" id="1.10.132.20:FF:000001">
    <property type="entry name" value="Ribosome-recycling factor"/>
    <property type="match status" value="1"/>
</dbReference>
<organism evidence="7 8">
    <name type="scientific">Calorimonas adulescens</name>
    <dbReference type="NCBI Taxonomy" id="2606906"/>
    <lineage>
        <taxon>Bacteria</taxon>
        <taxon>Bacillati</taxon>
        <taxon>Bacillota</taxon>
        <taxon>Clostridia</taxon>
        <taxon>Thermoanaerobacterales</taxon>
        <taxon>Thermoanaerobacteraceae</taxon>
        <taxon>Calorimonas</taxon>
    </lineage>
</organism>
<keyword evidence="3 5" id="KW-0963">Cytoplasm</keyword>
<evidence type="ECO:0000256" key="3">
    <source>
        <dbReference type="ARBA" id="ARBA00022490"/>
    </source>
</evidence>
<comment type="caution">
    <text evidence="7">The sequence shown here is derived from an EMBL/GenBank/DDBJ whole genome shotgun (WGS) entry which is preliminary data.</text>
</comment>
<sequence>MVNELTKRAEEKMKAVVSNLKNELLTIRAGKASAGVLERIKVEYYGTKLPVNQVANVSVPEPKVLLIQPWDVSITSEIEKAIRNSDLGINPVNDGKNVRLVFPDLTEERRKELVKTVKKIGEEKKVAIRNIRRDYIDEIKKLEKSGEISEDDKYDLEEQIQKLTDNYIDEINNLISLKEKDIMEI</sequence>
<comment type="subcellular location">
    <subcellularLocation>
        <location evidence="1 5">Cytoplasm</location>
    </subcellularLocation>
</comment>
<dbReference type="Gene3D" id="3.30.1360.40">
    <property type="match status" value="1"/>
</dbReference>
<dbReference type="GO" id="GO:0006415">
    <property type="term" value="P:translational termination"/>
    <property type="evidence" value="ECO:0007669"/>
    <property type="project" value="UniProtKB-UniRule"/>
</dbReference>
<dbReference type="Proteomes" id="UP000322976">
    <property type="component" value="Unassembled WGS sequence"/>
</dbReference>
<evidence type="ECO:0000256" key="1">
    <source>
        <dbReference type="ARBA" id="ARBA00004496"/>
    </source>
</evidence>
<evidence type="ECO:0000259" key="6">
    <source>
        <dbReference type="Pfam" id="PF01765"/>
    </source>
</evidence>
<feature type="domain" description="Ribosome recycling factor" evidence="6">
    <location>
        <begin position="20"/>
        <end position="183"/>
    </location>
</feature>
<comment type="function">
    <text evidence="5">Responsible for the release of ribosomes from messenger RNA at the termination of protein biosynthesis. May increase the efficiency of translation by recycling ribosomes from one round of translation to another.</text>
</comment>
<dbReference type="HAMAP" id="MF_00040">
    <property type="entry name" value="RRF"/>
    <property type="match status" value="1"/>
</dbReference>
<dbReference type="SUPFAM" id="SSF55194">
    <property type="entry name" value="Ribosome recycling factor, RRF"/>
    <property type="match status" value="1"/>
</dbReference>
<keyword evidence="8" id="KW-1185">Reference proteome</keyword>
<dbReference type="Gene3D" id="1.10.132.20">
    <property type="entry name" value="Ribosome-recycling factor"/>
    <property type="match status" value="1"/>
</dbReference>
<protein>
    <recommendedName>
        <fullName evidence="5">Ribosome-recycling factor</fullName>
        <shortName evidence="5">RRF</shortName>
    </recommendedName>
    <alternativeName>
        <fullName evidence="5">Ribosome-releasing factor</fullName>
    </alternativeName>
</protein>
<accession>A0A5D8QFM6</accession>
<dbReference type="PANTHER" id="PTHR20982">
    <property type="entry name" value="RIBOSOME RECYCLING FACTOR"/>
    <property type="match status" value="1"/>
</dbReference>
<dbReference type="NCBIfam" id="TIGR00496">
    <property type="entry name" value="frr"/>
    <property type="match status" value="1"/>
</dbReference>
<dbReference type="InterPro" id="IPR036191">
    <property type="entry name" value="RRF_sf"/>
</dbReference>
<reference evidence="7 8" key="1">
    <citation type="submission" date="2019-08" db="EMBL/GenBank/DDBJ databases">
        <title>Calorimonas adulescens gen. nov., sp. nov., an anaerobic thermophilic bacterium from Sakhalin hot spring.</title>
        <authorList>
            <person name="Khomyakova M.A."/>
            <person name="Merkel A.Y."/>
            <person name="Novikov A."/>
            <person name="Bonch-Osmolovskaya E.A."/>
            <person name="Slobodkin A.I."/>
        </authorList>
    </citation>
    <scope>NUCLEOTIDE SEQUENCE [LARGE SCALE GENOMIC DNA]</scope>
    <source>
        <strain evidence="7 8">A05MB</strain>
    </source>
</reference>
<evidence type="ECO:0000256" key="5">
    <source>
        <dbReference type="HAMAP-Rule" id="MF_00040"/>
    </source>
</evidence>
<proteinExistence type="inferred from homology"/>
<dbReference type="PANTHER" id="PTHR20982:SF3">
    <property type="entry name" value="MITOCHONDRIAL RIBOSOME RECYCLING FACTOR PSEUDO 1"/>
    <property type="match status" value="1"/>
</dbReference>
<keyword evidence="4 5" id="KW-0648">Protein biosynthesis</keyword>
<evidence type="ECO:0000313" key="7">
    <source>
        <dbReference type="EMBL" id="TZE83322.1"/>
    </source>
</evidence>
<evidence type="ECO:0000313" key="8">
    <source>
        <dbReference type="Proteomes" id="UP000322976"/>
    </source>
</evidence>
<dbReference type="EMBL" id="VTPS01000001">
    <property type="protein sequence ID" value="TZE83322.1"/>
    <property type="molecule type" value="Genomic_DNA"/>
</dbReference>
<dbReference type="AlphaFoldDB" id="A0A5D8QFM6"/>
<evidence type="ECO:0000256" key="2">
    <source>
        <dbReference type="ARBA" id="ARBA00005912"/>
    </source>
</evidence>
<dbReference type="InterPro" id="IPR023584">
    <property type="entry name" value="Ribosome_recyc_fac_dom"/>
</dbReference>
<dbReference type="GO" id="GO:0043023">
    <property type="term" value="F:ribosomal large subunit binding"/>
    <property type="evidence" value="ECO:0007669"/>
    <property type="project" value="TreeGrafter"/>
</dbReference>
<dbReference type="CDD" id="cd00520">
    <property type="entry name" value="RRF"/>
    <property type="match status" value="1"/>
</dbReference>
<dbReference type="InterPro" id="IPR002661">
    <property type="entry name" value="Ribosome_recyc_fac"/>
</dbReference>
<dbReference type="GO" id="GO:0005737">
    <property type="term" value="C:cytoplasm"/>
    <property type="evidence" value="ECO:0007669"/>
    <property type="project" value="UniProtKB-SubCell"/>
</dbReference>